<keyword evidence="2" id="KW-1003">Cell membrane</keyword>
<keyword evidence="5 6" id="KW-0472">Membrane</keyword>
<dbReference type="EMBL" id="BMXP01000013">
    <property type="protein sequence ID" value="GGW96502.1"/>
    <property type="molecule type" value="Genomic_DNA"/>
</dbReference>
<dbReference type="Proteomes" id="UP000631300">
    <property type="component" value="Unassembled WGS sequence"/>
</dbReference>
<dbReference type="Pfam" id="PF03899">
    <property type="entry name" value="ATP-synt_I"/>
    <property type="match status" value="1"/>
</dbReference>
<proteinExistence type="predicted"/>
<keyword evidence="4 6" id="KW-1133">Transmembrane helix</keyword>
<keyword evidence="8" id="KW-1185">Reference proteome</keyword>
<keyword evidence="3 6" id="KW-0812">Transmembrane</keyword>
<dbReference type="AlphaFoldDB" id="A0A918JRX3"/>
<evidence type="ECO:0000313" key="8">
    <source>
        <dbReference type="Proteomes" id="UP000631300"/>
    </source>
</evidence>
<evidence type="ECO:0000256" key="4">
    <source>
        <dbReference type="ARBA" id="ARBA00022989"/>
    </source>
</evidence>
<name>A0A918JRX3_9ALTE</name>
<evidence type="ECO:0000313" key="7">
    <source>
        <dbReference type="EMBL" id="GGW96502.1"/>
    </source>
</evidence>
<feature type="transmembrane region" description="Helical" evidence="6">
    <location>
        <begin position="44"/>
        <end position="66"/>
    </location>
</feature>
<gene>
    <name evidence="7" type="ORF">GCM10007391_33280</name>
</gene>
<sequence length="130" mass="13878">MQRSNTNRLTAPGRELAKKGLLFQSVTAFFLIVLSAFFGSAEAVISIASGTLISLLPSALFAVFAFRYAGATQLKQVNQSFGQGAKLKMALTIILFVVAFAGLQAHPLFVLLGYAITAVSHVLAMFRHGT</sequence>
<evidence type="ECO:0000256" key="5">
    <source>
        <dbReference type="ARBA" id="ARBA00023136"/>
    </source>
</evidence>
<protein>
    <submittedName>
        <fullName evidence="7">F0F1 ATP synthase subunit I</fullName>
    </submittedName>
</protein>
<evidence type="ECO:0000256" key="2">
    <source>
        <dbReference type="ARBA" id="ARBA00022475"/>
    </source>
</evidence>
<evidence type="ECO:0000256" key="6">
    <source>
        <dbReference type="SAM" id="Phobius"/>
    </source>
</evidence>
<organism evidence="7 8">
    <name type="scientific">Alteromonas halophila</name>
    <dbReference type="NCBI Taxonomy" id="516698"/>
    <lineage>
        <taxon>Bacteria</taxon>
        <taxon>Pseudomonadati</taxon>
        <taxon>Pseudomonadota</taxon>
        <taxon>Gammaproteobacteria</taxon>
        <taxon>Alteromonadales</taxon>
        <taxon>Alteromonadaceae</taxon>
        <taxon>Alteromonas/Salinimonas group</taxon>
        <taxon>Alteromonas</taxon>
    </lineage>
</organism>
<comment type="subcellular location">
    <subcellularLocation>
        <location evidence="1">Cell membrane</location>
        <topology evidence="1">Multi-pass membrane protein</topology>
    </subcellularLocation>
</comment>
<feature type="transmembrane region" description="Helical" evidence="6">
    <location>
        <begin position="21"/>
        <end position="38"/>
    </location>
</feature>
<comment type="caution">
    <text evidence="7">The sequence shown here is derived from an EMBL/GenBank/DDBJ whole genome shotgun (WGS) entry which is preliminary data.</text>
</comment>
<evidence type="ECO:0000256" key="1">
    <source>
        <dbReference type="ARBA" id="ARBA00004651"/>
    </source>
</evidence>
<evidence type="ECO:0000256" key="3">
    <source>
        <dbReference type="ARBA" id="ARBA00022692"/>
    </source>
</evidence>
<reference evidence="7" key="1">
    <citation type="journal article" date="2014" name="Int. J. Syst. Evol. Microbiol.">
        <title>Complete genome sequence of Corynebacterium casei LMG S-19264T (=DSM 44701T), isolated from a smear-ripened cheese.</title>
        <authorList>
            <consortium name="US DOE Joint Genome Institute (JGI-PGF)"/>
            <person name="Walter F."/>
            <person name="Albersmeier A."/>
            <person name="Kalinowski J."/>
            <person name="Ruckert C."/>
        </authorList>
    </citation>
    <scope>NUCLEOTIDE SEQUENCE</scope>
    <source>
        <strain evidence="7">KCTC 22164</strain>
    </source>
</reference>
<dbReference type="GO" id="GO:0005886">
    <property type="term" value="C:plasma membrane"/>
    <property type="evidence" value="ECO:0007669"/>
    <property type="project" value="UniProtKB-SubCell"/>
</dbReference>
<accession>A0A918JRX3</accession>
<dbReference type="InterPro" id="IPR005598">
    <property type="entry name" value="ATP_synth_I"/>
</dbReference>
<reference evidence="7" key="2">
    <citation type="submission" date="2020-09" db="EMBL/GenBank/DDBJ databases">
        <authorList>
            <person name="Sun Q."/>
            <person name="Kim S."/>
        </authorList>
    </citation>
    <scope>NUCLEOTIDE SEQUENCE</scope>
    <source>
        <strain evidence="7">KCTC 22164</strain>
    </source>
</reference>